<feature type="region of interest" description="Disordered" evidence="1">
    <location>
        <begin position="235"/>
        <end position="294"/>
    </location>
</feature>
<keyword evidence="2" id="KW-0812">Transmembrane</keyword>
<sequence>MAGLSAQPRFGSFPNILASSREYQSRCWALDTRMYAALMHASISRAAILSPAVHHHNCHRSTFRGGVLTFAKRRDDGLDWNDDAPNRRRSGRSSRGGGGFQFSNRRGMYRIQYNDYETEVRQEEAWKLLVPVVGGLVLGAAFIGPIIIGLAFTAVAVGAALSAGALFTSLFLPLFFMIGMGALFFGGLTFSAFATLGTALLLPKLISLAVVAGGLGLGAMAVSLFLKPAANKVKDRQSSGTGKYNREPIDVVSEPAESETDSEVERQLREFDELLAGREQQRGPSGRGSGTGRR</sequence>
<reference evidence="4" key="1">
    <citation type="journal article" date="2021" name="Proc. Natl. Acad. Sci. U.S.A.">
        <title>Three genomes in the algal genus Volvox reveal the fate of a haploid sex-determining region after a transition to homothallism.</title>
        <authorList>
            <person name="Yamamoto K."/>
            <person name="Hamaji T."/>
            <person name="Kawai-Toyooka H."/>
            <person name="Matsuzaki R."/>
            <person name="Takahashi F."/>
            <person name="Nishimura Y."/>
            <person name="Kawachi M."/>
            <person name="Noguchi H."/>
            <person name="Minakuchi Y."/>
            <person name="Umen J.G."/>
            <person name="Toyoda A."/>
            <person name="Nozaki H."/>
        </authorList>
    </citation>
    <scope>NUCLEOTIDE SEQUENCE</scope>
    <source>
        <strain evidence="4">NIES-3785</strain>
        <strain evidence="3">NIES-3786</strain>
    </source>
</reference>
<dbReference type="EMBL" id="BNCQ01000018">
    <property type="protein sequence ID" value="GIM05429.1"/>
    <property type="molecule type" value="Genomic_DNA"/>
</dbReference>
<feature type="compositionally biased region" description="Basic and acidic residues" evidence="1">
    <location>
        <begin position="263"/>
        <end position="281"/>
    </location>
</feature>
<dbReference type="Proteomes" id="UP000722791">
    <property type="component" value="Unassembled WGS sequence"/>
</dbReference>
<organism evidence="4 5">
    <name type="scientific">Volvox reticuliferus</name>
    <dbReference type="NCBI Taxonomy" id="1737510"/>
    <lineage>
        <taxon>Eukaryota</taxon>
        <taxon>Viridiplantae</taxon>
        <taxon>Chlorophyta</taxon>
        <taxon>core chlorophytes</taxon>
        <taxon>Chlorophyceae</taxon>
        <taxon>CS clade</taxon>
        <taxon>Chlamydomonadales</taxon>
        <taxon>Volvocaceae</taxon>
        <taxon>Volvox</taxon>
    </lineage>
</organism>
<feature type="transmembrane region" description="Helical" evidence="2">
    <location>
        <begin position="183"/>
        <end position="202"/>
    </location>
</feature>
<accession>A0A8J4LQF8</accession>
<feature type="transmembrane region" description="Helical" evidence="2">
    <location>
        <begin position="128"/>
        <end position="148"/>
    </location>
</feature>
<protein>
    <submittedName>
        <fullName evidence="4">Uncharacterized protein</fullName>
    </submittedName>
</protein>
<proteinExistence type="predicted"/>
<dbReference type="OrthoDB" id="550738at2759"/>
<feature type="compositionally biased region" description="Gly residues" evidence="1">
    <location>
        <begin position="285"/>
        <end position="294"/>
    </location>
</feature>
<evidence type="ECO:0000313" key="6">
    <source>
        <dbReference type="Proteomes" id="UP000747110"/>
    </source>
</evidence>
<feature type="region of interest" description="Disordered" evidence="1">
    <location>
        <begin position="81"/>
        <end position="101"/>
    </location>
</feature>
<evidence type="ECO:0000313" key="5">
    <source>
        <dbReference type="Proteomes" id="UP000722791"/>
    </source>
</evidence>
<feature type="transmembrane region" description="Helical" evidence="2">
    <location>
        <begin position="154"/>
        <end position="176"/>
    </location>
</feature>
<evidence type="ECO:0000313" key="4">
    <source>
        <dbReference type="EMBL" id="GIM05429.1"/>
    </source>
</evidence>
<evidence type="ECO:0000313" key="3">
    <source>
        <dbReference type="EMBL" id="GIL85062.1"/>
    </source>
</evidence>
<dbReference type="EMBL" id="BNCP01000031">
    <property type="protein sequence ID" value="GIL85062.1"/>
    <property type="molecule type" value="Genomic_DNA"/>
</dbReference>
<name>A0A8J4LQF8_9CHLO</name>
<evidence type="ECO:0000256" key="2">
    <source>
        <dbReference type="SAM" id="Phobius"/>
    </source>
</evidence>
<evidence type="ECO:0000256" key="1">
    <source>
        <dbReference type="SAM" id="MobiDB-lite"/>
    </source>
</evidence>
<keyword evidence="6" id="KW-1185">Reference proteome</keyword>
<comment type="caution">
    <text evidence="4">The sequence shown here is derived from an EMBL/GenBank/DDBJ whole genome shotgun (WGS) entry which is preliminary data.</text>
</comment>
<dbReference type="Proteomes" id="UP000747110">
    <property type="component" value="Unassembled WGS sequence"/>
</dbReference>
<gene>
    <name evidence="3" type="ORF">Vretifemale_13685</name>
    <name evidence="4" type="ORF">Vretimale_9933</name>
</gene>
<dbReference type="AlphaFoldDB" id="A0A8J4LQF8"/>
<keyword evidence="2" id="KW-0472">Membrane</keyword>
<keyword evidence="2" id="KW-1133">Transmembrane helix</keyword>
<feature type="transmembrane region" description="Helical" evidence="2">
    <location>
        <begin position="208"/>
        <end position="226"/>
    </location>
</feature>